<keyword evidence="1" id="KW-0732">Signal</keyword>
<sequence length="209" mass="24516">MTKAISWICLTIILLLNLSVINSIPVDDGKEIEAVVTPLDVKPSEVQIVQEHSVRQPRSAYYYGYGYKYVPILPYYAYPRYYAPYYGVRPYPYIGLYEFKVVRTSSLSHKDFYLSKALIPYQILLLYFESISDPNNSQYNFEILCHRKLGLQLVQMDPYVQTLPFLTCIWVVVTVQIDRHAPLDQQKRQQLHLSNYNLKYFASDLIYSK</sequence>
<feature type="chain" id="PRO_5016452985" evidence="1">
    <location>
        <begin position="24"/>
        <end position="209"/>
    </location>
</feature>
<name>A0A336LWY5_CULSO</name>
<dbReference type="VEuPathDB" id="VectorBase:CSON007038"/>
<dbReference type="AlphaFoldDB" id="A0A336LWY5"/>
<feature type="signal peptide" evidence="1">
    <location>
        <begin position="1"/>
        <end position="23"/>
    </location>
</feature>
<reference evidence="2" key="1">
    <citation type="submission" date="2018-07" db="EMBL/GenBank/DDBJ databases">
        <authorList>
            <person name="Quirk P.G."/>
            <person name="Krulwich T.A."/>
        </authorList>
    </citation>
    <scope>NUCLEOTIDE SEQUENCE</scope>
</reference>
<proteinExistence type="predicted"/>
<accession>A0A336LWY5</accession>
<gene>
    <name evidence="2" type="primary">CSON007038</name>
</gene>
<evidence type="ECO:0000313" key="2">
    <source>
        <dbReference type="EMBL" id="SSX22566.1"/>
    </source>
</evidence>
<evidence type="ECO:0000256" key="1">
    <source>
        <dbReference type="SAM" id="SignalP"/>
    </source>
</evidence>
<dbReference type="EMBL" id="UFQT01000264">
    <property type="protein sequence ID" value="SSX22566.1"/>
    <property type="molecule type" value="Genomic_DNA"/>
</dbReference>
<organism evidence="2">
    <name type="scientific">Culicoides sonorensis</name>
    <name type="common">Biting midge</name>
    <dbReference type="NCBI Taxonomy" id="179676"/>
    <lineage>
        <taxon>Eukaryota</taxon>
        <taxon>Metazoa</taxon>
        <taxon>Ecdysozoa</taxon>
        <taxon>Arthropoda</taxon>
        <taxon>Hexapoda</taxon>
        <taxon>Insecta</taxon>
        <taxon>Pterygota</taxon>
        <taxon>Neoptera</taxon>
        <taxon>Endopterygota</taxon>
        <taxon>Diptera</taxon>
        <taxon>Nematocera</taxon>
        <taxon>Chironomoidea</taxon>
        <taxon>Ceratopogonidae</taxon>
        <taxon>Ceratopogoninae</taxon>
        <taxon>Culicoides</taxon>
        <taxon>Monoculicoides</taxon>
    </lineage>
</organism>
<protein>
    <submittedName>
        <fullName evidence="2">CSON007038 protein</fullName>
    </submittedName>
</protein>